<evidence type="ECO:0000256" key="6">
    <source>
        <dbReference type="RuleBase" id="RU361277"/>
    </source>
</evidence>
<comment type="caution">
    <text evidence="8">The sequence shown here is derived from an EMBL/GenBank/DDBJ whole genome shotgun (WGS) entry which is preliminary data.</text>
</comment>
<dbReference type="PROSITE" id="PS00059">
    <property type="entry name" value="ADH_ZINC"/>
    <property type="match status" value="1"/>
</dbReference>
<dbReference type="InterPro" id="IPR013149">
    <property type="entry name" value="ADH-like_C"/>
</dbReference>
<dbReference type="EMBL" id="LFZO01000007">
    <property type="protein sequence ID" value="KXT18437.1"/>
    <property type="molecule type" value="Genomic_DNA"/>
</dbReference>
<dbReference type="Gene3D" id="3.90.180.10">
    <property type="entry name" value="Medium-chain alcohol dehydrogenases, catalytic domain"/>
    <property type="match status" value="1"/>
</dbReference>
<dbReference type="AlphaFoldDB" id="A0A139IUK7"/>
<dbReference type="InterPro" id="IPR013154">
    <property type="entry name" value="ADH-like_N"/>
</dbReference>
<keyword evidence="9" id="KW-1185">Reference proteome</keyword>
<dbReference type="InterPro" id="IPR011032">
    <property type="entry name" value="GroES-like_sf"/>
</dbReference>
<evidence type="ECO:0000256" key="1">
    <source>
        <dbReference type="ARBA" id="ARBA00001947"/>
    </source>
</evidence>
<evidence type="ECO:0000256" key="3">
    <source>
        <dbReference type="ARBA" id="ARBA00022723"/>
    </source>
</evidence>
<dbReference type="SMART" id="SM00829">
    <property type="entry name" value="PKS_ER"/>
    <property type="match status" value="1"/>
</dbReference>
<dbReference type="GO" id="GO:0008270">
    <property type="term" value="F:zinc ion binding"/>
    <property type="evidence" value="ECO:0007669"/>
    <property type="project" value="InterPro"/>
</dbReference>
<dbReference type="Proteomes" id="UP000073492">
    <property type="component" value="Unassembled WGS sequence"/>
</dbReference>
<dbReference type="InterPro" id="IPR002328">
    <property type="entry name" value="ADH_Zn_CS"/>
</dbReference>
<protein>
    <recommendedName>
        <fullName evidence="7">Enoyl reductase (ER) domain-containing protein</fullName>
    </recommendedName>
</protein>
<dbReference type="SUPFAM" id="SSF51735">
    <property type="entry name" value="NAD(P)-binding Rossmann-fold domains"/>
    <property type="match status" value="1"/>
</dbReference>
<evidence type="ECO:0000256" key="5">
    <source>
        <dbReference type="ARBA" id="ARBA00023002"/>
    </source>
</evidence>
<proteinExistence type="inferred from homology"/>
<accession>A0A139IUK7</accession>
<reference evidence="8 9" key="1">
    <citation type="submission" date="2015-07" db="EMBL/GenBank/DDBJ databases">
        <title>Comparative genomics of the Sigatoka disease complex on banana suggests a link between parallel evolutionary changes in Pseudocercospora fijiensis and Pseudocercospora eumusae and increased virulence on the banana host.</title>
        <authorList>
            <person name="Chang T.-C."/>
            <person name="Salvucci A."/>
            <person name="Crous P.W."/>
            <person name="Stergiopoulos I."/>
        </authorList>
    </citation>
    <scope>NUCLEOTIDE SEQUENCE [LARGE SCALE GENOMIC DNA]</scope>
    <source>
        <strain evidence="8 9">CBS 116634</strain>
    </source>
</reference>
<dbReference type="Pfam" id="PF08240">
    <property type="entry name" value="ADH_N"/>
    <property type="match status" value="1"/>
</dbReference>
<sequence>MSTMKAVRFHAAKDIRVDQVEIPVVKPGWVRLKPAFSGIWGSDLHEYLDGPHIIPPQGKPHGMTGESPPVILGHEFSGVIDQIGDEVVGLKVGDKIAVQPTTYDGSCRACRRGLTNCCDAFGFIGLSGWGGGMSEFTTAPAEYCKKLPDDMPLEIGALVEPLAVGWHAVATSPYNPGDSVLVLGGGPIGLSVVLALRAQGCKNVTIVSEVSQRRRGFAKTFGAHHAIDPTIDDLPQKVKDLTVGEGVDVCFDAAGLQIGVDSGMKAVTARGTFVNIALWGDRRPSLDMIDMLFGERKYMAGVTYIAGDFEAVIDAMHTGKLKPEGMITKVIGPHEVAEEGFKALTDDKDNQVKILVDMSRVAEVKANE</sequence>
<dbReference type="PANTHER" id="PTHR43161">
    <property type="entry name" value="SORBITOL DEHYDROGENASE"/>
    <property type="match status" value="1"/>
</dbReference>
<dbReference type="SUPFAM" id="SSF50129">
    <property type="entry name" value="GroES-like"/>
    <property type="match status" value="1"/>
</dbReference>
<dbReference type="OrthoDB" id="415590at2759"/>
<feature type="domain" description="Enoyl reductase (ER)" evidence="7">
    <location>
        <begin position="10"/>
        <end position="356"/>
    </location>
</feature>
<dbReference type="PANTHER" id="PTHR43161:SF23">
    <property type="entry name" value="(R,R)-BUTANEDIOL DEHYDROGENASE-RELATED"/>
    <property type="match status" value="1"/>
</dbReference>
<dbReference type="CDD" id="cd08233">
    <property type="entry name" value="butanediol_DH_like"/>
    <property type="match status" value="1"/>
</dbReference>
<comment type="cofactor">
    <cofactor evidence="1 6">
        <name>Zn(2+)</name>
        <dbReference type="ChEBI" id="CHEBI:29105"/>
    </cofactor>
</comment>
<comment type="similarity">
    <text evidence="2 6">Belongs to the zinc-containing alcohol dehydrogenase family.</text>
</comment>
<dbReference type="GO" id="GO:0005737">
    <property type="term" value="C:cytoplasm"/>
    <property type="evidence" value="ECO:0007669"/>
    <property type="project" value="TreeGrafter"/>
</dbReference>
<evidence type="ECO:0000313" key="8">
    <source>
        <dbReference type="EMBL" id="KXT18437.1"/>
    </source>
</evidence>
<organism evidence="8 9">
    <name type="scientific">Pseudocercospora musae</name>
    <dbReference type="NCBI Taxonomy" id="113226"/>
    <lineage>
        <taxon>Eukaryota</taxon>
        <taxon>Fungi</taxon>
        <taxon>Dikarya</taxon>
        <taxon>Ascomycota</taxon>
        <taxon>Pezizomycotina</taxon>
        <taxon>Dothideomycetes</taxon>
        <taxon>Dothideomycetidae</taxon>
        <taxon>Mycosphaerellales</taxon>
        <taxon>Mycosphaerellaceae</taxon>
        <taxon>Pseudocercospora</taxon>
    </lineage>
</organism>
<dbReference type="Gene3D" id="3.40.50.720">
    <property type="entry name" value="NAD(P)-binding Rossmann-like Domain"/>
    <property type="match status" value="1"/>
</dbReference>
<dbReference type="InterPro" id="IPR036291">
    <property type="entry name" value="NAD(P)-bd_dom_sf"/>
</dbReference>
<evidence type="ECO:0000256" key="2">
    <source>
        <dbReference type="ARBA" id="ARBA00008072"/>
    </source>
</evidence>
<dbReference type="GO" id="GO:0034079">
    <property type="term" value="P:butanediol biosynthetic process"/>
    <property type="evidence" value="ECO:0007669"/>
    <property type="project" value="TreeGrafter"/>
</dbReference>
<dbReference type="GO" id="GO:0000721">
    <property type="term" value="F:(R,R)-butanediol dehydrogenase activity"/>
    <property type="evidence" value="ECO:0007669"/>
    <property type="project" value="TreeGrafter"/>
</dbReference>
<keyword evidence="3 6" id="KW-0479">Metal-binding</keyword>
<name>A0A139IUK7_9PEZI</name>
<keyword evidence="5" id="KW-0560">Oxidoreductase</keyword>
<keyword evidence="4 6" id="KW-0862">Zinc</keyword>
<evidence type="ECO:0000259" key="7">
    <source>
        <dbReference type="SMART" id="SM00829"/>
    </source>
</evidence>
<dbReference type="Pfam" id="PF00107">
    <property type="entry name" value="ADH_zinc_N"/>
    <property type="match status" value="1"/>
</dbReference>
<evidence type="ECO:0000313" key="9">
    <source>
        <dbReference type="Proteomes" id="UP000073492"/>
    </source>
</evidence>
<gene>
    <name evidence="8" type="ORF">AC579_8170</name>
</gene>
<evidence type="ECO:0000256" key="4">
    <source>
        <dbReference type="ARBA" id="ARBA00022833"/>
    </source>
</evidence>
<dbReference type="InterPro" id="IPR020843">
    <property type="entry name" value="ER"/>
</dbReference>